<evidence type="ECO:0000313" key="2">
    <source>
        <dbReference type="EMBL" id="GAA0674253.1"/>
    </source>
</evidence>
<dbReference type="EMBL" id="BAAAES010000009">
    <property type="protein sequence ID" value="GAA0674253.1"/>
    <property type="molecule type" value="Genomic_DNA"/>
</dbReference>
<evidence type="ECO:0000256" key="1">
    <source>
        <dbReference type="SAM" id="SignalP"/>
    </source>
</evidence>
<keyword evidence="3" id="KW-1185">Reference proteome</keyword>
<dbReference type="Proteomes" id="UP001500238">
    <property type="component" value="Unassembled WGS sequence"/>
</dbReference>
<gene>
    <name evidence="2" type="ORF">GCM10009102_27790</name>
</gene>
<comment type="caution">
    <text evidence="2">The sequence shown here is derived from an EMBL/GenBank/DDBJ whole genome shotgun (WGS) entry which is preliminary data.</text>
</comment>
<proteinExistence type="predicted"/>
<organism evidence="2 3">
    <name type="scientific">Sphingomonas insulae</name>
    <dbReference type="NCBI Taxonomy" id="424800"/>
    <lineage>
        <taxon>Bacteria</taxon>
        <taxon>Pseudomonadati</taxon>
        <taxon>Pseudomonadota</taxon>
        <taxon>Alphaproteobacteria</taxon>
        <taxon>Sphingomonadales</taxon>
        <taxon>Sphingomonadaceae</taxon>
        <taxon>Sphingomonas</taxon>
    </lineage>
</organism>
<sequence length="142" mass="14374">MIALLLAVAAQAAPANPPSAAPALGPIGRQQLPEKGCAAYLWSAADRQLVAMATADPATIRIAIGGKTVDLSRSGGAGPGKLGFSDAIEYRRDDITARLTMEVVQQDGLTAGAKVPTGSLQIDRTGQDGIVVPVAGLIGCRA</sequence>
<dbReference type="RefSeq" id="WP_163958168.1">
    <property type="nucleotide sequence ID" value="NZ_BAAAES010000009.1"/>
</dbReference>
<reference evidence="2 3" key="1">
    <citation type="journal article" date="2019" name="Int. J. Syst. Evol. Microbiol.">
        <title>The Global Catalogue of Microorganisms (GCM) 10K type strain sequencing project: providing services to taxonomists for standard genome sequencing and annotation.</title>
        <authorList>
            <consortium name="The Broad Institute Genomics Platform"/>
            <consortium name="The Broad Institute Genome Sequencing Center for Infectious Disease"/>
            <person name="Wu L."/>
            <person name="Ma J."/>
        </authorList>
    </citation>
    <scope>NUCLEOTIDE SEQUENCE [LARGE SCALE GENOMIC DNA]</scope>
    <source>
        <strain evidence="2 3">JCM 14603</strain>
    </source>
</reference>
<accession>A0ABN1HYV2</accession>
<name>A0ABN1HYV2_9SPHN</name>
<evidence type="ECO:0000313" key="3">
    <source>
        <dbReference type="Proteomes" id="UP001500238"/>
    </source>
</evidence>
<protein>
    <submittedName>
        <fullName evidence="2">Uncharacterized protein</fullName>
    </submittedName>
</protein>
<feature type="chain" id="PRO_5045312726" evidence="1">
    <location>
        <begin position="21"/>
        <end position="142"/>
    </location>
</feature>
<feature type="signal peptide" evidence="1">
    <location>
        <begin position="1"/>
        <end position="20"/>
    </location>
</feature>
<keyword evidence="1" id="KW-0732">Signal</keyword>